<feature type="compositionally biased region" description="Low complexity" evidence="2">
    <location>
        <begin position="468"/>
        <end position="485"/>
    </location>
</feature>
<accession>A0A949WHE9</accession>
<dbReference type="Pfam" id="PF04375">
    <property type="entry name" value="HemX"/>
    <property type="match status" value="1"/>
</dbReference>
<dbReference type="OrthoDB" id="5739852at2"/>
<feature type="compositionally biased region" description="Polar residues" evidence="2">
    <location>
        <begin position="32"/>
        <end position="50"/>
    </location>
</feature>
<keyword evidence="3" id="KW-1133">Transmembrane helix</keyword>
<feature type="region of interest" description="Disordered" evidence="2">
    <location>
        <begin position="457"/>
        <end position="485"/>
    </location>
</feature>
<evidence type="ECO:0000256" key="2">
    <source>
        <dbReference type="SAM" id="MobiDB-lite"/>
    </source>
</evidence>
<feature type="region of interest" description="Disordered" evidence="2">
    <location>
        <begin position="21"/>
        <end position="87"/>
    </location>
</feature>
<protein>
    <submittedName>
        <fullName evidence="5">Uroporphyrinogen-III C-methyltransferase</fullName>
    </submittedName>
</protein>
<dbReference type="EMBL" id="JABUMC010000001">
    <property type="protein sequence ID" value="MBV6545851.1"/>
    <property type="molecule type" value="Genomic_DNA"/>
</dbReference>
<dbReference type="InterPro" id="IPR007470">
    <property type="entry name" value="HemX"/>
</dbReference>
<organism evidence="5 6">
    <name type="scientific">Ursidibacter maritimus</name>
    <dbReference type="NCBI Taxonomy" id="1331689"/>
    <lineage>
        <taxon>Bacteria</taxon>
        <taxon>Pseudomonadati</taxon>
        <taxon>Pseudomonadota</taxon>
        <taxon>Gammaproteobacteria</taxon>
        <taxon>Pasteurellales</taxon>
        <taxon>Pasteurellaceae</taxon>
        <taxon>Ursidibacter</taxon>
    </lineage>
</organism>
<dbReference type="GeneID" id="65548643"/>
<dbReference type="AlphaFoldDB" id="A0A949WHE9"/>
<keyword evidence="7" id="KW-1185">Reference proteome</keyword>
<sequence length="485" mass="54028">MSKQNKKHKVVDSQQIDLAKVDEKVEVEPNLETPQMEQQIEQQAVTSESNFAKETENVTASEELEEKVEEDSKVEEEVKPSQEKKEKQKSGGKAIAILALLIALGIGGAGHFFANKKFSEVEAQIEALKQQVANVSVTSSSSTQTAVELPNFEAEKAQLAQLTNDYQKSLEKIAQLEHEQSNYAQQINGLQLQLKKIGSTPKADTSAWLLSDADFLLNNALRKMVLDNDIDTAKNLLVEADNALSQVTSGNVQAVRDAIKADLKQIASVNKVDQNNLMQRLANLANKVDDMPMLDNDSFSSQDNGEVSDSLADWQKNIEKSADSFLSHFIRVSDKNKANEKAFIAPNQEIYLRENIRLRLQIAILAVPRQQNELYKQSLEAVGTWVRSYFDVQNNNVKQFLKEIDDLIEQSIYIDAPNGLQSLSLLEQALNKTPEPVQKIQLDADKTLEQLKVEDAKVEKTAEEKTAEQATEQPANNAEQPANAQ</sequence>
<feature type="compositionally biased region" description="Basic and acidic residues" evidence="2">
    <location>
        <begin position="457"/>
        <end position="467"/>
    </location>
</feature>
<feature type="transmembrane region" description="Helical" evidence="3">
    <location>
        <begin position="94"/>
        <end position="114"/>
    </location>
</feature>
<gene>
    <name evidence="4" type="ORF">HT657_01220</name>
    <name evidence="5" type="ORF">HT672_00820</name>
</gene>
<dbReference type="PANTHER" id="PTHR38043">
    <property type="entry name" value="PROTEIN HEMX"/>
    <property type="match status" value="1"/>
</dbReference>
<name>A0A949WHE9_9PAST</name>
<feature type="compositionally biased region" description="Acidic residues" evidence="2">
    <location>
        <begin position="62"/>
        <end position="74"/>
    </location>
</feature>
<reference evidence="5 7" key="1">
    <citation type="journal article" date="2021" name="Mol. Ecol.">
        <title>Polar bear-adapted Ursidibacter maritimus are remarkably conserved after generations in captivity.</title>
        <authorList>
            <person name="Espinosa-Gongora C."/>
            <person name="Hansen M.J."/>
            <person name="Bertelsen M.F."/>
            <person name="Bojesen A.M."/>
        </authorList>
    </citation>
    <scope>NUCLEOTIDE SEQUENCE</scope>
    <source>
        <strain evidence="5">Pb43105x</strain>
        <strain evidence="4 7">Pb43106</strain>
    </source>
</reference>
<feature type="compositionally biased region" description="Basic and acidic residues" evidence="2">
    <location>
        <begin position="75"/>
        <end position="87"/>
    </location>
</feature>
<dbReference type="EMBL" id="JABULY010000001">
    <property type="protein sequence ID" value="MBV6530775.1"/>
    <property type="molecule type" value="Genomic_DNA"/>
</dbReference>
<dbReference type="Proteomes" id="UP000732858">
    <property type="component" value="Unassembled WGS sequence"/>
</dbReference>
<keyword evidence="3" id="KW-0472">Membrane</keyword>
<feature type="coiled-coil region" evidence="1">
    <location>
        <begin position="118"/>
        <end position="193"/>
    </location>
</feature>
<proteinExistence type="predicted"/>
<evidence type="ECO:0000256" key="1">
    <source>
        <dbReference type="SAM" id="Coils"/>
    </source>
</evidence>
<dbReference type="PANTHER" id="PTHR38043:SF1">
    <property type="entry name" value="PROTEIN HEMX"/>
    <property type="match status" value="1"/>
</dbReference>
<keyword evidence="3" id="KW-0812">Transmembrane</keyword>
<dbReference type="RefSeq" id="WP_157402808.1">
    <property type="nucleotide sequence ID" value="NZ_JABULY010000001.1"/>
</dbReference>
<comment type="caution">
    <text evidence="5">The sequence shown here is derived from an EMBL/GenBank/DDBJ whole genome shotgun (WGS) entry which is preliminary data.</text>
</comment>
<evidence type="ECO:0000313" key="4">
    <source>
        <dbReference type="EMBL" id="MBV6530775.1"/>
    </source>
</evidence>
<evidence type="ECO:0000256" key="3">
    <source>
        <dbReference type="SAM" id="Phobius"/>
    </source>
</evidence>
<keyword evidence="1" id="KW-0175">Coiled coil</keyword>
<evidence type="ECO:0000313" key="7">
    <source>
        <dbReference type="Proteomes" id="UP001196379"/>
    </source>
</evidence>
<evidence type="ECO:0000313" key="6">
    <source>
        <dbReference type="Proteomes" id="UP000732858"/>
    </source>
</evidence>
<dbReference type="Proteomes" id="UP001196379">
    <property type="component" value="Unassembled WGS sequence"/>
</dbReference>
<evidence type="ECO:0000313" key="5">
    <source>
        <dbReference type="EMBL" id="MBV6545851.1"/>
    </source>
</evidence>